<dbReference type="AlphaFoldDB" id="A0AA50Q7C6"/>
<dbReference type="GO" id="GO:0008080">
    <property type="term" value="F:N-acetyltransferase activity"/>
    <property type="evidence" value="ECO:0007669"/>
    <property type="project" value="TreeGrafter"/>
</dbReference>
<dbReference type="PANTHER" id="PTHR10545">
    <property type="entry name" value="DIAMINE N-ACETYLTRANSFERASE"/>
    <property type="match status" value="1"/>
</dbReference>
<dbReference type="Proteomes" id="UP001236800">
    <property type="component" value="Chromosome"/>
</dbReference>
<accession>A0AA50Q7C6</accession>
<name>A0AA50Q7C6_9GAMM</name>
<dbReference type="EMBL" id="CP132914">
    <property type="protein sequence ID" value="WMB73943.1"/>
    <property type="molecule type" value="Genomic_DNA"/>
</dbReference>
<dbReference type="KEGG" id="sog:RA178_04775"/>
<dbReference type="PANTHER" id="PTHR10545:SF42">
    <property type="entry name" value="ACETYLTRANSFERASE"/>
    <property type="match status" value="1"/>
</dbReference>
<evidence type="ECO:0000256" key="1">
    <source>
        <dbReference type="ARBA" id="ARBA00022679"/>
    </source>
</evidence>
<dbReference type="Gene3D" id="3.40.630.30">
    <property type="match status" value="1"/>
</dbReference>
<gene>
    <name evidence="4" type="ORF">RA178_04775</name>
</gene>
<evidence type="ECO:0000313" key="4">
    <source>
        <dbReference type="EMBL" id="WMB73943.1"/>
    </source>
</evidence>
<dbReference type="GeneID" id="301338473"/>
<dbReference type="RefSeq" id="WP_306684768.1">
    <property type="nucleotide sequence ID" value="NZ_CP132914.1"/>
</dbReference>
<dbReference type="SUPFAM" id="SSF55729">
    <property type="entry name" value="Acyl-CoA N-acyltransferases (Nat)"/>
    <property type="match status" value="1"/>
</dbReference>
<dbReference type="InterPro" id="IPR051016">
    <property type="entry name" value="Diverse_Substrate_AcTransf"/>
</dbReference>
<dbReference type="InterPro" id="IPR016181">
    <property type="entry name" value="Acyl_CoA_acyltransferase"/>
</dbReference>
<dbReference type="InterPro" id="IPR000182">
    <property type="entry name" value="GNAT_dom"/>
</dbReference>
<dbReference type="PROSITE" id="PS51186">
    <property type="entry name" value="GNAT"/>
    <property type="match status" value="1"/>
</dbReference>
<proteinExistence type="predicted"/>
<sequence length="152" mass="17992">MSSQSLTVTIDMVKETDYSLWLPHWRDYQTFYKVALSEAISQATWRRFFDDQEPIYCAVAREGQNLLGFVHYVFHRSTWAETDYCYLEDLFVAPTARGQHVGKQLIEYVKQAAIEHKCARLYWHTQETNLTAQKLYNWIGEKPGVIEYRMPL</sequence>
<protein>
    <submittedName>
        <fullName evidence="4">GNAT family N-acetyltransferase</fullName>
    </submittedName>
</protein>
<dbReference type="Pfam" id="PF00583">
    <property type="entry name" value="Acetyltransf_1"/>
    <property type="match status" value="1"/>
</dbReference>
<dbReference type="CDD" id="cd04301">
    <property type="entry name" value="NAT_SF"/>
    <property type="match status" value="1"/>
</dbReference>
<evidence type="ECO:0000259" key="3">
    <source>
        <dbReference type="PROSITE" id="PS51186"/>
    </source>
</evidence>
<keyword evidence="2" id="KW-0012">Acyltransferase</keyword>
<feature type="domain" description="N-acetyltransferase" evidence="3">
    <location>
        <begin position="8"/>
        <end position="152"/>
    </location>
</feature>
<organism evidence="4">
    <name type="scientific">Shewanella oncorhynchi</name>
    <dbReference type="NCBI Taxonomy" id="2726434"/>
    <lineage>
        <taxon>Bacteria</taxon>
        <taxon>Pseudomonadati</taxon>
        <taxon>Pseudomonadota</taxon>
        <taxon>Gammaproteobacteria</taxon>
        <taxon>Alteromonadales</taxon>
        <taxon>Shewanellaceae</taxon>
        <taxon>Shewanella</taxon>
    </lineage>
</organism>
<keyword evidence="1" id="KW-0808">Transferase</keyword>
<evidence type="ECO:0000256" key="2">
    <source>
        <dbReference type="ARBA" id="ARBA00023315"/>
    </source>
</evidence>
<reference evidence="4" key="1">
    <citation type="submission" date="2023-08" db="EMBL/GenBank/DDBJ databases">
        <title>Complete genome sequence of Shewanella oncorhynchi Z-P2, a siderophore putrebactin-producing bacterium.</title>
        <authorList>
            <person name="Zhang Y."/>
        </authorList>
    </citation>
    <scope>NUCLEOTIDE SEQUENCE</scope>
    <source>
        <strain evidence="4">Z-P2</strain>
    </source>
</reference>